<feature type="region of interest" description="Disordered" evidence="8">
    <location>
        <begin position="942"/>
        <end position="1035"/>
    </location>
</feature>
<evidence type="ECO:0000313" key="11">
    <source>
        <dbReference type="Proteomes" id="UP001497453"/>
    </source>
</evidence>
<keyword evidence="3" id="KW-0158">Chromosome</keyword>
<feature type="compositionally biased region" description="Polar residues" evidence="8">
    <location>
        <begin position="957"/>
        <end position="966"/>
    </location>
</feature>
<keyword evidence="11" id="KW-1185">Reference proteome</keyword>
<feature type="domain" description="Nuclear condensin complex subunit 3 C-terminal" evidence="9">
    <location>
        <begin position="576"/>
        <end position="857"/>
    </location>
</feature>
<dbReference type="SUPFAM" id="SSF48371">
    <property type="entry name" value="ARM repeat"/>
    <property type="match status" value="1"/>
</dbReference>
<evidence type="ECO:0000259" key="9">
    <source>
        <dbReference type="Pfam" id="PF12719"/>
    </source>
</evidence>
<dbReference type="Proteomes" id="UP001497453">
    <property type="component" value="Chromosome 11"/>
</dbReference>
<sequence>MPARTVISLENLPQTVGKIFDQAQNTTANHQKNFVALHKLHTETASHHGSAGERAFEHAFLNMLGHVLPVKKGNPVADRLMRFIGGYTKYMNERAMEEANKRGDDDDAEDFDTTAARFISRVLRFLFKGSVAKDKVVRYRVMQCIAEMISHLGEIDEDLYKLLRETLIERVKDKEVPIRVQATIALSRICGADEEDEKPTIIDVLQETVQYDPSAEVRRAALLNLPLGLLTYQTALSRMRDVDPSVRKAVYASVLNPDKATADPDAIDVTHPRALKIADRERIVKNGLGDREEAVKAAVAKLIATWVDIVQIEKVKSEREEPDVIAFLRLFDLVHEGTIAEDALSSVFKTRVDILDSLTFGDDYWTDLSPERAFLARVFVDHCVATKDDVRLESALPVVTMLAFKIQEAYNDLNAFLADQTMDDFLKEGIEDEEEDERRQMVEEERTDREFVIGEMLKLSVNLDYADEIGRRKMFQLVKDMISEEDLPESLVARCLDVLRKLSSSERDLIRVVVEVVHDLRDRNDDEEQADPNRADDGETTFGETPATVKTARAPPKPPAEMTEEERARADAMDMRCLSLCIGMLERVNGTFEENSTLEGLLGELIIPAVKRKEAALREKGLVSLGLCCLIARRMALNSFQLFLNQLQSTPEKHKIPVLKIVFDILMVHEGHFLGPTSPNGDRIVEFLMHVFENSELDEVQALLCKGMAKLMLSGFITDERVLRSLVIAYISPETADNLELRQCLSYFFPVYCYSSAANQRRMQKIFITVFKQLCEIHQQSEDEDIDLISPAQVGLLFADWTDPQKATVVAKGVPGREVDESIHIDLATDIVKELFDDDMRKDDRKALCLLLGKLYIPDTIDDDKIRTLKLLMHNIRARRPLRDLASKNAFVKFETAISKKFEKQLEDFNEEEYRKLEHLQELFEFLDDIIPDIDDVDEMMEAPKKRGSRKRRSDSIVTDATSQGAPSGDDRSNTPFSTTSSVASRTKGKGKAKRRRLSTSDDEDEDTETEKMDSPQTVKPPTRVMPKRSAAAKTRAAVSKVINLVGSDSEEDIEETPSRKPTSNLKKVQKAMEAARIDEKDLAEQEDEIPHDSIMDTTLEEEDYEDEEVNNLL</sequence>
<feature type="region of interest" description="Disordered" evidence="8">
    <location>
        <begin position="523"/>
        <end position="566"/>
    </location>
</feature>
<dbReference type="Pfam" id="PF12719">
    <property type="entry name" value="Cnd3"/>
    <property type="match status" value="1"/>
</dbReference>
<dbReference type="InterPro" id="IPR027165">
    <property type="entry name" value="CND3"/>
</dbReference>
<dbReference type="InterPro" id="IPR026003">
    <property type="entry name" value="Cohesin_HEAT"/>
</dbReference>
<dbReference type="PANTHER" id="PTHR14418:SF5">
    <property type="entry name" value="CONDENSIN COMPLEX SUBUNIT 3"/>
    <property type="match status" value="1"/>
</dbReference>
<feature type="compositionally biased region" description="Basic and acidic residues" evidence="8">
    <location>
        <begin position="1074"/>
        <end position="1095"/>
    </location>
</feature>
<dbReference type="InterPro" id="IPR016024">
    <property type="entry name" value="ARM-type_fold"/>
</dbReference>
<feature type="compositionally biased region" description="Polar residues" evidence="8">
    <location>
        <begin position="974"/>
        <end position="985"/>
    </location>
</feature>
<dbReference type="InterPro" id="IPR025977">
    <property type="entry name" value="Cnd3_C"/>
</dbReference>
<keyword evidence="7" id="KW-0131">Cell cycle</keyword>
<feature type="region of interest" description="Disordered" evidence="8">
    <location>
        <begin position="1048"/>
        <end position="1114"/>
    </location>
</feature>
<dbReference type="Pfam" id="PF12765">
    <property type="entry name" value="Cohesin_HEAT"/>
    <property type="match status" value="1"/>
</dbReference>
<reference evidence="11" key="1">
    <citation type="submission" date="2024-04" db="EMBL/GenBank/DDBJ databases">
        <authorList>
            <person name="Shaw F."/>
            <person name="Minotto A."/>
        </authorList>
    </citation>
    <scope>NUCLEOTIDE SEQUENCE [LARGE SCALE GENOMIC DNA]</scope>
</reference>
<name>A0ABP1CSQ7_9APHY</name>
<evidence type="ECO:0000256" key="4">
    <source>
        <dbReference type="ARBA" id="ARBA00022618"/>
    </source>
</evidence>
<comment type="similarity">
    <text evidence="2">Belongs to the CND3 (condensin subunit 3) family.</text>
</comment>
<evidence type="ECO:0000256" key="8">
    <source>
        <dbReference type="SAM" id="MobiDB-lite"/>
    </source>
</evidence>
<feature type="compositionally biased region" description="Basic residues" evidence="8">
    <location>
        <begin position="987"/>
        <end position="998"/>
    </location>
</feature>
<dbReference type="PANTHER" id="PTHR14418">
    <property type="entry name" value="CONDENSIN COMPLEX SUBUNIT 3-RELATED"/>
    <property type="match status" value="1"/>
</dbReference>
<evidence type="ECO:0000256" key="5">
    <source>
        <dbReference type="ARBA" id="ARBA00022776"/>
    </source>
</evidence>
<evidence type="ECO:0000256" key="1">
    <source>
        <dbReference type="ARBA" id="ARBA00004286"/>
    </source>
</evidence>
<keyword evidence="6" id="KW-0226">DNA condensation</keyword>
<evidence type="ECO:0000256" key="2">
    <source>
        <dbReference type="ARBA" id="ARBA00006533"/>
    </source>
</evidence>
<protein>
    <recommendedName>
        <fullName evidence="9">Nuclear condensin complex subunit 3 C-terminal domain-containing protein</fullName>
    </recommendedName>
</protein>
<evidence type="ECO:0000256" key="7">
    <source>
        <dbReference type="ARBA" id="ARBA00023306"/>
    </source>
</evidence>
<evidence type="ECO:0000313" key="10">
    <source>
        <dbReference type="EMBL" id="CAL1698732.1"/>
    </source>
</evidence>
<gene>
    <name evidence="10" type="ORF">GFSPODELE1_LOCUS2302</name>
</gene>
<keyword evidence="5" id="KW-0498">Mitosis</keyword>
<keyword evidence="4" id="KW-0132">Cell division</keyword>
<feature type="compositionally biased region" description="Acidic residues" evidence="8">
    <location>
        <begin position="1099"/>
        <end position="1114"/>
    </location>
</feature>
<evidence type="ECO:0000256" key="6">
    <source>
        <dbReference type="ARBA" id="ARBA00023067"/>
    </source>
</evidence>
<accession>A0ABP1CSQ7</accession>
<dbReference type="InterPro" id="IPR011989">
    <property type="entry name" value="ARM-like"/>
</dbReference>
<comment type="subcellular location">
    <subcellularLocation>
        <location evidence="1">Chromosome</location>
    </subcellularLocation>
</comment>
<evidence type="ECO:0000256" key="3">
    <source>
        <dbReference type="ARBA" id="ARBA00022454"/>
    </source>
</evidence>
<organism evidence="10 11">
    <name type="scientific">Somion occarium</name>
    <dbReference type="NCBI Taxonomy" id="3059160"/>
    <lineage>
        <taxon>Eukaryota</taxon>
        <taxon>Fungi</taxon>
        <taxon>Dikarya</taxon>
        <taxon>Basidiomycota</taxon>
        <taxon>Agaricomycotina</taxon>
        <taxon>Agaricomycetes</taxon>
        <taxon>Polyporales</taxon>
        <taxon>Cerrenaceae</taxon>
        <taxon>Somion</taxon>
    </lineage>
</organism>
<proteinExistence type="inferred from homology"/>
<dbReference type="EMBL" id="OZ037954">
    <property type="protein sequence ID" value="CAL1698732.1"/>
    <property type="molecule type" value="Genomic_DNA"/>
</dbReference>
<dbReference type="Gene3D" id="1.25.10.10">
    <property type="entry name" value="Leucine-rich Repeat Variant"/>
    <property type="match status" value="1"/>
</dbReference>